<dbReference type="EMBL" id="BBZA01000211">
    <property type="protein sequence ID" value="GAP63940.1"/>
    <property type="molecule type" value="Genomic_DNA"/>
</dbReference>
<dbReference type="STRING" id="872965.SE16_02155"/>
<evidence type="ECO:0000313" key="4">
    <source>
        <dbReference type="EMBL" id="KPL89298.1"/>
    </source>
</evidence>
<reference evidence="5" key="3">
    <citation type="submission" date="2015-08" db="EMBL/GenBank/DDBJ databases">
        <title>Draft Genome Sequence of a Heterotrophic Facultative Anaerobic Bacterium Ardenticatena maritima Strain 110S.</title>
        <authorList>
            <person name="Kawaichi S."/>
            <person name="Yoshida T."/>
            <person name="Sako Y."/>
            <person name="Nakamura R."/>
        </authorList>
    </citation>
    <scope>NUCLEOTIDE SEQUENCE [LARGE SCALE GENOMIC DNA]</scope>
    <source>
        <strain evidence="5">110S</strain>
    </source>
</reference>
<protein>
    <recommendedName>
        <fullName evidence="7">Imelysin-like domain-containing protein</fullName>
    </recommendedName>
</protein>
<evidence type="ECO:0000313" key="6">
    <source>
        <dbReference type="Proteomes" id="UP000050502"/>
    </source>
</evidence>
<dbReference type="Proteomes" id="UP000037784">
    <property type="component" value="Unassembled WGS sequence"/>
</dbReference>
<dbReference type="EMBL" id="LGKN01000003">
    <property type="protein sequence ID" value="KPL89298.1"/>
    <property type="molecule type" value="Genomic_DNA"/>
</dbReference>
<organism evidence="3 5">
    <name type="scientific">Ardenticatena maritima</name>
    <dbReference type="NCBI Taxonomy" id="872965"/>
    <lineage>
        <taxon>Bacteria</taxon>
        <taxon>Bacillati</taxon>
        <taxon>Chloroflexota</taxon>
        <taxon>Ardenticatenia</taxon>
        <taxon>Ardenticatenales</taxon>
        <taxon>Ardenticatenaceae</taxon>
        <taxon>Ardenticatena</taxon>
    </lineage>
</organism>
<feature type="compositionally biased region" description="Basic and acidic residues" evidence="1">
    <location>
        <begin position="47"/>
        <end position="64"/>
    </location>
</feature>
<gene>
    <name evidence="3" type="ORF">ARMA_2363</name>
    <name evidence="4" type="ORF">SE16_02155</name>
</gene>
<dbReference type="InParanoid" id="A0A0M9UDG8"/>
<evidence type="ECO:0008006" key="7">
    <source>
        <dbReference type="Google" id="ProtNLM"/>
    </source>
</evidence>
<name>A0A0M9UDG8_9CHLR</name>
<evidence type="ECO:0000256" key="2">
    <source>
        <dbReference type="SAM" id="SignalP"/>
    </source>
</evidence>
<reference evidence="3 5" key="1">
    <citation type="journal article" date="2015" name="Genome Announc.">
        <title>Draft Genome Sequence of a Heterotrophic Facultative Anaerobic Thermophilic Bacterium, Ardenticatena maritima Strain 110ST.</title>
        <authorList>
            <person name="Kawaichi S."/>
            <person name="Yoshida T."/>
            <person name="Sako Y."/>
            <person name="Nakamura R."/>
        </authorList>
    </citation>
    <scope>NUCLEOTIDE SEQUENCE [LARGE SCALE GENOMIC DNA]</scope>
    <source>
        <strain evidence="3 5">110S</strain>
    </source>
</reference>
<feature type="compositionally biased region" description="Low complexity" evidence="1">
    <location>
        <begin position="25"/>
        <end position="46"/>
    </location>
</feature>
<keyword evidence="5" id="KW-1185">Reference proteome</keyword>
<feature type="region of interest" description="Disordered" evidence="1">
    <location>
        <begin position="25"/>
        <end position="68"/>
    </location>
</feature>
<keyword evidence="2" id="KW-0732">Signal</keyword>
<accession>A0A0M9UDG8</accession>
<feature type="signal peptide" evidence="2">
    <location>
        <begin position="1"/>
        <end position="23"/>
    </location>
</feature>
<dbReference type="RefSeq" id="WP_054493708.1">
    <property type="nucleotide sequence ID" value="NZ_BBZA01000211.1"/>
</dbReference>
<dbReference type="AlphaFoldDB" id="A0A0M9UDG8"/>
<evidence type="ECO:0000313" key="5">
    <source>
        <dbReference type="Proteomes" id="UP000037784"/>
    </source>
</evidence>
<evidence type="ECO:0000256" key="1">
    <source>
        <dbReference type="SAM" id="MobiDB-lite"/>
    </source>
</evidence>
<comment type="caution">
    <text evidence="3">The sequence shown here is derived from an EMBL/GenBank/DDBJ whole genome shotgun (WGS) entry which is preliminary data.</text>
</comment>
<proteinExistence type="predicted"/>
<dbReference type="Proteomes" id="UP000050502">
    <property type="component" value="Unassembled WGS sequence"/>
</dbReference>
<feature type="chain" id="PRO_5010428753" description="Imelysin-like domain-containing protein" evidence="2">
    <location>
        <begin position="24"/>
        <end position="389"/>
    </location>
</feature>
<dbReference type="OrthoDB" id="65747at2"/>
<sequence>MALKKHLALLTFIMLLMALTACGGQSQEQPPTEAEQAQTTEETSATHTEEGEAHEEHEHEELSEAKTPAETVVRLMQMKGHLTSSRELWEMNDPMAAAHAAHPKSELYHVVASALAEAGVDTDAFLAALDPLPQLVAESDDREAVAAAYDRAFAAIDDAARTVAGDAWNTPDFTAEVIAGLLEGVAEEYAESVQNGELTNTEEYQDAYGFLQVARRLYETIAADAQARNAEEAEEIAHALDELAEWLPAVQPPAAVVEGVMVANASKEAIAELSELYGFQVVEASDTELLVFIHDQIEAAIAAYEAGDSDRAYELAASAYLDGFEHLEGKLLQKDPELVETVEVQFKDLRDKIQAGAPVSELEALEDAIEENLARVRAVLAEENGVDTN</sequence>
<reference evidence="4 6" key="2">
    <citation type="submission" date="2015-07" db="EMBL/GenBank/DDBJ databases">
        <title>Whole genome sequence of Ardenticatena maritima DSM 23922.</title>
        <authorList>
            <person name="Hemp J."/>
            <person name="Ward L.M."/>
            <person name="Pace L.A."/>
            <person name="Fischer W.W."/>
        </authorList>
    </citation>
    <scope>NUCLEOTIDE SEQUENCE [LARGE SCALE GENOMIC DNA]</scope>
    <source>
        <strain evidence="4 6">110S</strain>
    </source>
</reference>
<dbReference type="PROSITE" id="PS51257">
    <property type="entry name" value="PROKAR_LIPOPROTEIN"/>
    <property type="match status" value="1"/>
</dbReference>
<evidence type="ECO:0000313" key="3">
    <source>
        <dbReference type="EMBL" id="GAP63940.1"/>
    </source>
</evidence>